<keyword evidence="2 5" id="KW-0812">Transmembrane</keyword>
<dbReference type="RefSeq" id="WP_082922316.1">
    <property type="nucleotide sequence ID" value="NZ_BMIP01000001.1"/>
</dbReference>
<evidence type="ECO:0000256" key="5">
    <source>
        <dbReference type="SAM" id="Phobius"/>
    </source>
</evidence>
<dbReference type="GO" id="GO:0016020">
    <property type="term" value="C:membrane"/>
    <property type="evidence" value="ECO:0007669"/>
    <property type="project" value="UniProtKB-SubCell"/>
</dbReference>
<keyword evidence="3 5" id="KW-1133">Transmembrane helix</keyword>
<sequence length="149" mass="16280">MVLTFLALLLLTGGIMRNPAAPSPNGEELAATREADGAFAVTRHPVMWGIALWALSHILLAPDLRTLFFMGAMIVLALGGSAAQDHKKREFLGEGWKVWAGKTSYFPQLSQLGQIRPVMWLVSLALWLAISWLHLPLGGIPAGVWRWVG</sequence>
<proteinExistence type="predicted"/>
<gene>
    <name evidence="7" type="ORF">GCM10010990_08490</name>
</gene>
<evidence type="ECO:0000313" key="8">
    <source>
        <dbReference type="Proteomes" id="UP000612349"/>
    </source>
</evidence>
<feature type="transmembrane region" description="Helical" evidence="5">
    <location>
        <begin position="118"/>
        <end position="135"/>
    </location>
</feature>
<evidence type="ECO:0000256" key="4">
    <source>
        <dbReference type="ARBA" id="ARBA00023136"/>
    </source>
</evidence>
<dbReference type="Proteomes" id="UP000612349">
    <property type="component" value="Unassembled WGS sequence"/>
</dbReference>
<dbReference type="AlphaFoldDB" id="A0A917DRB3"/>
<reference evidence="7" key="2">
    <citation type="submission" date="2020-09" db="EMBL/GenBank/DDBJ databases">
        <authorList>
            <person name="Sun Q."/>
            <person name="Zhou Y."/>
        </authorList>
    </citation>
    <scope>NUCLEOTIDE SEQUENCE</scope>
    <source>
        <strain evidence="7">CGMCC 1.15360</strain>
    </source>
</reference>
<evidence type="ECO:0000256" key="3">
    <source>
        <dbReference type="ARBA" id="ARBA00022989"/>
    </source>
</evidence>
<evidence type="ECO:0000259" key="6">
    <source>
        <dbReference type="Pfam" id="PF07298"/>
    </source>
</evidence>
<reference evidence="7" key="1">
    <citation type="journal article" date="2014" name="Int. J. Syst. Evol. Microbiol.">
        <title>Complete genome sequence of Corynebacterium casei LMG S-19264T (=DSM 44701T), isolated from a smear-ripened cheese.</title>
        <authorList>
            <consortium name="US DOE Joint Genome Institute (JGI-PGF)"/>
            <person name="Walter F."/>
            <person name="Albersmeier A."/>
            <person name="Kalinowski J."/>
            <person name="Ruckert C."/>
        </authorList>
    </citation>
    <scope>NUCLEOTIDE SEQUENCE</scope>
    <source>
        <strain evidence="7">CGMCC 1.15360</strain>
    </source>
</reference>
<name>A0A917DRB3_9SPHN</name>
<dbReference type="Pfam" id="PF07298">
    <property type="entry name" value="NnrU"/>
    <property type="match status" value="1"/>
</dbReference>
<evidence type="ECO:0000313" key="7">
    <source>
        <dbReference type="EMBL" id="GGD61286.1"/>
    </source>
</evidence>
<protein>
    <recommendedName>
        <fullName evidence="6">NnrU domain-containing protein</fullName>
    </recommendedName>
</protein>
<organism evidence="7 8">
    <name type="scientific">Croceicoccus mobilis</name>
    <dbReference type="NCBI Taxonomy" id="1703339"/>
    <lineage>
        <taxon>Bacteria</taxon>
        <taxon>Pseudomonadati</taxon>
        <taxon>Pseudomonadota</taxon>
        <taxon>Alphaproteobacteria</taxon>
        <taxon>Sphingomonadales</taxon>
        <taxon>Erythrobacteraceae</taxon>
        <taxon>Croceicoccus</taxon>
    </lineage>
</organism>
<dbReference type="Gene3D" id="1.20.120.1630">
    <property type="match status" value="1"/>
</dbReference>
<comment type="caution">
    <text evidence="7">The sequence shown here is derived from an EMBL/GenBank/DDBJ whole genome shotgun (WGS) entry which is preliminary data.</text>
</comment>
<keyword evidence="8" id="KW-1185">Reference proteome</keyword>
<feature type="transmembrane region" description="Helical" evidence="5">
    <location>
        <begin position="46"/>
        <end position="79"/>
    </location>
</feature>
<evidence type="ECO:0000256" key="2">
    <source>
        <dbReference type="ARBA" id="ARBA00022692"/>
    </source>
</evidence>
<dbReference type="EMBL" id="BMIP01000001">
    <property type="protein sequence ID" value="GGD61286.1"/>
    <property type="molecule type" value="Genomic_DNA"/>
</dbReference>
<evidence type="ECO:0000256" key="1">
    <source>
        <dbReference type="ARBA" id="ARBA00004141"/>
    </source>
</evidence>
<dbReference type="OrthoDB" id="7828645at2"/>
<feature type="domain" description="NnrU" evidence="6">
    <location>
        <begin position="1"/>
        <end position="141"/>
    </location>
</feature>
<comment type="subcellular location">
    <subcellularLocation>
        <location evidence="1">Membrane</location>
        <topology evidence="1">Multi-pass membrane protein</topology>
    </subcellularLocation>
</comment>
<accession>A0A917DRB3</accession>
<dbReference type="InterPro" id="IPR009915">
    <property type="entry name" value="NnrU_dom"/>
</dbReference>
<keyword evidence="4 5" id="KW-0472">Membrane</keyword>